<dbReference type="GO" id="GO:0005634">
    <property type="term" value="C:nucleus"/>
    <property type="evidence" value="ECO:0007669"/>
    <property type="project" value="TreeGrafter"/>
</dbReference>
<feature type="compositionally biased region" description="Low complexity" evidence="20">
    <location>
        <begin position="232"/>
        <end position="244"/>
    </location>
</feature>
<dbReference type="GO" id="GO:0004694">
    <property type="term" value="F:eukaryotic translation initiation factor 2alpha kinase activity"/>
    <property type="evidence" value="ECO:0007669"/>
    <property type="project" value="TreeGrafter"/>
</dbReference>
<feature type="transmembrane region" description="Helical" evidence="21">
    <location>
        <begin position="848"/>
        <end position="877"/>
    </location>
</feature>
<dbReference type="Gene3D" id="3.30.200.20">
    <property type="entry name" value="Phosphorylase Kinase, domain 1"/>
    <property type="match status" value="1"/>
</dbReference>
<dbReference type="Gene3D" id="1.10.510.10">
    <property type="entry name" value="Transferase(Phosphotransferase) domain 1"/>
    <property type="match status" value="1"/>
</dbReference>
<comment type="caution">
    <text evidence="23">The sequence shown here is derived from an EMBL/GenBank/DDBJ whole genome shotgun (WGS) entry which is preliminary data.</text>
</comment>
<reference evidence="23 24" key="1">
    <citation type="journal article" date="2021" name="Elife">
        <title>Chloroplast acquisition without the gene transfer in kleptoplastic sea slugs, Plakobranchus ocellatus.</title>
        <authorList>
            <person name="Maeda T."/>
            <person name="Takahashi S."/>
            <person name="Yoshida T."/>
            <person name="Shimamura S."/>
            <person name="Takaki Y."/>
            <person name="Nagai Y."/>
            <person name="Toyoda A."/>
            <person name="Suzuki Y."/>
            <person name="Arimoto A."/>
            <person name="Ishii H."/>
            <person name="Satoh N."/>
            <person name="Nishiyama T."/>
            <person name="Hasebe M."/>
            <person name="Maruyama T."/>
            <person name="Minagawa J."/>
            <person name="Obokata J."/>
            <person name="Shigenobu S."/>
        </authorList>
    </citation>
    <scope>NUCLEOTIDE SEQUENCE [LARGE SCALE GENOMIC DNA]</scope>
</reference>
<evidence type="ECO:0000256" key="15">
    <source>
        <dbReference type="ARBA" id="ARBA00042914"/>
    </source>
</evidence>
<evidence type="ECO:0000256" key="14">
    <source>
        <dbReference type="ARBA" id="ARBA00042456"/>
    </source>
</evidence>
<dbReference type="InterPro" id="IPR054521">
    <property type="entry name" value="HRI2_3H"/>
</dbReference>
<evidence type="ECO:0000256" key="1">
    <source>
        <dbReference type="ARBA" id="ARBA00012513"/>
    </source>
</evidence>
<dbReference type="SUPFAM" id="SSF56112">
    <property type="entry name" value="Protein kinase-like (PK-like)"/>
    <property type="match status" value="1"/>
</dbReference>
<dbReference type="PROSITE" id="PS00108">
    <property type="entry name" value="PROTEIN_KINASE_ST"/>
    <property type="match status" value="1"/>
</dbReference>
<feature type="region of interest" description="Disordered" evidence="20">
    <location>
        <begin position="232"/>
        <end position="265"/>
    </location>
</feature>
<dbReference type="InterPro" id="IPR008271">
    <property type="entry name" value="Ser/Thr_kinase_AS"/>
</dbReference>
<evidence type="ECO:0000256" key="21">
    <source>
        <dbReference type="SAM" id="Phobius"/>
    </source>
</evidence>
<dbReference type="InterPro" id="IPR011009">
    <property type="entry name" value="Kinase-like_dom_sf"/>
</dbReference>
<keyword evidence="11" id="KW-0652">Protein synthesis inhibitor</keyword>
<comment type="subunit">
    <text evidence="16">Synthesized in an inactive form that binds to the N-terminal domain of CDC37. Has to be associated with a multiprotein complex containing Hsp90, CDC37 and PPP5C for maturation and activation by autophosphorylation. The phosphatase PPP5C modulates this activation. Homodimer; homodimerizes in presence of heme, forming a disulfide-linked inactive homodimer. Interacts with DELE1; binds both to full-length DELE1 and processed form of DELE1 (S-DELE1) in response to stress, leading to activate its protein kinase activity and trigger the integrated stress response (ISR).</text>
</comment>
<dbReference type="AlphaFoldDB" id="A0AAV4J2P9"/>
<feature type="compositionally biased region" description="Acidic residues" evidence="20">
    <location>
        <begin position="781"/>
        <end position="797"/>
    </location>
</feature>
<accession>A0AAV4J2P9</accession>
<keyword evidence="3" id="KW-0597">Phosphoprotein</keyword>
<keyword evidence="21" id="KW-0812">Transmembrane</keyword>
<feature type="compositionally biased region" description="Basic and acidic residues" evidence="20">
    <location>
        <begin position="758"/>
        <end position="780"/>
    </location>
</feature>
<dbReference type="PANTHER" id="PTHR11042:SF160">
    <property type="entry name" value="EUKARYOTIC TRANSLATION INITIATION FACTOR 2-ALPHA KINASE 1"/>
    <property type="match status" value="1"/>
</dbReference>
<dbReference type="GO" id="GO:0005737">
    <property type="term" value="C:cytoplasm"/>
    <property type="evidence" value="ECO:0007669"/>
    <property type="project" value="TreeGrafter"/>
</dbReference>
<gene>
    <name evidence="23" type="ORF">ElyMa_004958500</name>
</gene>
<comment type="catalytic activity">
    <reaction evidence="18">
        <text>L-seryl-[protein] + ATP = O-phospho-L-seryl-[protein] + ADP + H(+)</text>
        <dbReference type="Rhea" id="RHEA:17989"/>
        <dbReference type="Rhea" id="RHEA-COMP:9863"/>
        <dbReference type="Rhea" id="RHEA-COMP:11604"/>
        <dbReference type="ChEBI" id="CHEBI:15378"/>
        <dbReference type="ChEBI" id="CHEBI:29999"/>
        <dbReference type="ChEBI" id="CHEBI:30616"/>
        <dbReference type="ChEBI" id="CHEBI:83421"/>
        <dbReference type="ChEBI" id="CHEBI:456216"/>
        <dbReference type="EC" id="2.7.11.1"/>
    </reaction>
    <physiologicalReaction direction="left-to-right" evidence="18">
        <dbReference type="Rhea" id="RHEA:17990"/>
    </physiologicalReaction>
</comment>
<evidence type="ECO:0000256" key="6">
    <source>
        <dbReference type="ARBA" id="ARBA00022741"/>
    </source>
</evidence>
<evidence type="ECO:0000256" key="13">
    <source>
        <dbReference type="ARBA" id="ARBA00040433"/>
    </source>
</evidence>
<dbReference type="Pfam" id="PF22949">
    <property type="entry name" value="HRI2_3H"/>
    <property type="match status" value="1"/>
</dbReference>
<evidence type="ECO:0000256" key="3">
    <source>
        <dbReference type="ARBA" id="ARBA00022553"/>
    </source>
</evidence>
<keyword evidence="7 23" id="KW-0418">Kinase</keyword>
<dbReference type="PROSITE" id="PS50011">
    <property type="entry name" value="PROTEIN_KINASE_DOM"/>
    <property type="match status" value="1"/>
</dbReference>
<feature type="binding site" evidence="19">
    <location>
        <position position="189"/>
    </location>
    <ligand>
        <name>ATP</name>
        <dbReference type="ChEBI" id="CHEBI:30616"/>
    </ligand>
</feature>
<keyword evidence="24" id="KW-1185">Reference proteome</keyword>
<evidence type="ECO:0000256" key="5">
    <source>
        <dbReference type="ARBA" id="ARBA00022737"/>
    </source>
</evidence>
<keyword evidence="4" id="KW-0808">Transferase</keyword>
<keyword evidence="9" id="KW-0832">Ubl conjugation</keyword>
<dbReference type="InterPro" id="IPR000719">
    <property type="entry name" value="Prot_kinase_dom"/>
</dbReference>
<evidence type="ECO:0000256" key="8">
    <source>
        <dbReference type="ARBA" id="ARBA00022840"/>
    </source>
</evidence>
<organism evidence="23 24">
    <name type="scientific">Elysia marginata</name>
    <dbReference type="NCBI Taxonomy" id="1093978"/>
    <lineage>
        <taxon>Eukaryota</taxon>
        <taxon>Metazoa</taxon>
        <taxon>Spiralia</taxon>
        <taxon>Lophotrochozoa</taxon>
        <taxon>Mollusca</taxon>
        <taxon>Gastropoda</taxon>
        <taxon>Heterobranchia</taxon>
        <taxon>Euthyneura</taxon>
        <taxon>Panpulmonata</taxon>
        <taxon>Sacoglossa</taxon>
        <taxon>Placobranchoidea</taxon>
        <taxon>Plakobranchidae</taxon>
        <taxon>Elysia</taxon>
    </lineage>
</organism>
<evidence type="ECO:0000256" key="19">
    <source>
        <dbReference type="PROSITE-ProRule" id="PRU10141"/>
    </source>
</evidence>
<keyword evidence="8 19" id="KW-0067">ATP-binding</keyword>
<dbReference type="EMBL" id="BMAT01009942">
    <property type="protein sequence ID" value="GFS16540.1"/>
    <property type="molecule type" value="Genomic_DNA"/>
</dbReference>
<feature type="region of interest" description="Disordered" evidence="20">
    <location>
        <begin position="756"/>
        <end position="815"/>
    </location>
</feature>
<keyword evidence="10" id="KW-1015">Disulfide bond</keyword>
<dbReference type="PANTHER" id="PTHR11042">
    <property type="entry name" value="EUKARYOTIC TRANSLATION INITIATION FACTOR 2-ALPHA KINASE EIF2-ALPHA KINASE -RELATED"/>
    <property type="match status" value="1"/>
</dbReference>
<keyword evidence="21" id="KW-1133">Transmembrane helix</keyword>
<dbReference type="PROSITE" id="PS00107">
    <property type="entry name" value="PROTEIN_KINASE_ATP"/>
    <property type="match status" value="1"/>
</dbReference>
<feature type="domain" description="Protein kinase" evidence="22">
    <location>
        <begin position="159"/>
        <end position="752"/>
    </location>
</feature>
<keyword evidence="21" id="KW-0472">Membrane</keyword>
<evidence type="ECO:0000256" key="2">
    <source>
        <dbReference type="ARBA" id="ARBA00022527"/>
    </source>
</evidence>
<evidence type="ECO:0000256" key="11">
    <source>
        <dbReference type="ARBA" id="ARBA00023193"/>
    </source>
</evidence>
<keyword evidence="6 19" id="KW-0547">Nucleotide-binding</keyword>
<feature type="region of interest" description="Disordered" evidence="20">
    <location>
        <begin position="426"/>
        <end position="448"/>
    </location>
</feature>
<dbReference type="GO" id="GO:0003743">
    <property type="term" value="F:translation initiation factor activity"/>
    <property type="evidence" value="ECO:0007669"/>
    <property type="project" value="UniProtKB-KW"/>
</dbReference>
<keyword evidence="2" id="KW-0723">Serine/threonine-protein kinase</keyword>
<dbReference type="Pfam" id="PF00069">
    <property type="entry name" value="Pkinase"/>
    <property type="match status" value="2"/>
</dbReference>
<name>A0AAV4J2P9_9GAST</name>
<keyword evidence="23" id="KW-0396">Initiation factor</keyword>
<evidence type="ECO:0000256" key="10">
    <source>
        <dbReference type="ARBA" id="ARBA00023157"/>
    </source>
</evidence>
<keyword evidence="5" id="KW-0677">Repeat</keyword>
<feature type="transmembrane region" description="Helical" evidence="21">
    <location>
        <begin position="889"/>
        <end position="914"/>
    </location>
</feature>
<proteinExistence type="inferred from homology"/>
<evidence type="ECO:0000313" key="23">
    <source>
        <dbReference type="EMBL" id="GFS16540.1"/>
    </source>
</evidence>
<comment type="catalytic activity">
    <reaction evidence="17">
        <text>L-threonyl-[protein] + ATP = O-phospho-L-threonyl-[protein] + ADP + H(+)</text>
        <dbReference type="Rhea" id="RHEA:46608"/>
        <dbReference type="Rhea" id="RHEA-COMP:11060"/>
        <dbReference type="Rhea" id="RHEA-COMP:11605"/>
        <dbReference type="ChEBI" id="CHEBI:15378"/>
        <dbReference type="ChEBI" id="CHEBI:30013"/>
        <dbReference type="ChEBI" id="CHEBI:30616"/>
        <dbReference type="ChEBI" id="CHEBI:61977"/>
        <dbReference type="ChEBI" id="CHEBI:456216"/>
        <dbReference type="EC" id="2.7.11.1"/>
    </reaction>
    <physiologicalReaction direction="left-to-right" evidence="17">
        <dbReference type="Rhea" id="RHEA:46609"/>
    </physiologicalReaction>
</comment>
<evidence type="ECO:0000256" key="18">
    <source>
        <dbReference type="ARBA" id="ARBA00048977"/>
    </source>
</evidence>
<evidence type="ECO:0000256" key="7">
    <source>
        <dbReference type="ARBA" id="ARBA00022777"/>
    </source>
</evidence>
<dbReference type="InterPro" id="IPR017441">
    <property type="entry name" value="Protein_kinase_ATP_BS"/>
</dbReference>
<evidence type="ECO:0000256" key="4">
    <source>
        <dbReference type="ARBA" id="ARBA00022679"/>
    </source>
</evidence>
<dbReference type="GO" id="GO:0017148">
    <property type="term" value="P:negative regulation of translation"/>
    <property type="evidence" value="ECO:0007669"/>
    <property type="project" value="UniProtKB-KW"/>
</dbReference>
<evidence type="ECO:0000313" key="24">
    <source>
        <dbReference type="Proteomes" id="UP000762676"/>
    </source>
</evidence>
<evidence type="ECO:0000256" key="9">
    <source>
        <dbReference type="ARBA" id="ARBA00022843"/>
    </source>
</evidence>
<dbReference type="Proteomes" id="UP000762676">
    <property type="component" value="Unassembled WGS sequence"/>
</dbReference>
<protein>
    <recommendedName>
        <fullName evidence="13">Eukaryotic translation initiation factor 2-alpha kinase 1</fullName>
        <ecNumber evidence="1">2.7.11.1</ecNumber>
    </recommendedName>
    <alternativeName>
        <fullName evidence="15">Heme-regulated eukaryotic initiation factor eIF-2-alpha kinase</fullName>
    </alternativeName>
    <alternativeName>
        <fullName evidence="14">Hemin-sensitive initiation factor 2-alpha kinase</fullName>
    </alternativeName>
</protein>
<dbReference type="EC" id="2.7.11.1" evidence="1"/>
<dbReference type="SMART" id="SM00220">
    <property type="entry name" value="S_TKc"/>
    <property type="match status" value="1"/>
</dbReference>
<evidence type="ECO:0000256" key="12">
    <source>
        <dbReference type="ARBA" id="ARBA00037982"/>
    </source>
</evidence>
<sequence length="917" mass="102724">MADIPMSKPVKAASRTLKDFTRRRKPIRQFDTSDLQQLQRKQVEVSVVRSDANHLLMTSLLEQLCNMYVSDRSVARQLFKNLCEQLSKLKIIAPLNLLDEMSGLRNQHRTMFNKIMQAAMKSLKQPLPALPGTDVTRVRLAPTEDDIIGEHTSRYKNEFRELELLGKGGFGSVYKAQNYLDERQYAVKKIRFKHRHTHKLIKLLREVKALASLQHCNIVGYQTAWMEYDSPFSSSSSSSSSQSPRSKDTSYKDSLNPKPPAPERSLSIEFLPDAEDELEAGATGGQSVLLPGGGGMAFCARAFSSVKVEEITNILENDSLSVSQTENQVELVSSHMRHVKMANISSESHHYYPSVNKANSFSESVSLSKNISYSQSNSKSAVALGDATQISSRKSPRLPLTERQILPQQAITHCLQEDLSQSSSFGTAFKTNDADTSGVPEQHSKQANPMDCEEDILALARQGSFGFSASNRRYQRHCSQPEAVQFADENSSNSYNPKDGDSKKIVARRLHKRSISYDAAASDVEEVIELCNHDNGFYTSITLYIQMELCGHTLQEWLAARNLEFSQNGFGNSNSMCVENIHIFHQLLQGVQYIHNCGVIHRDLKPRNIFLSTNDLHVKIGDFGLAKIEVFSKESESCPVFQSWDDFPYINDNHTSGVGTSAYASPEQLQGSFYDSKSDMFSLGVILFEIFNTFSTEMERVKSIESLRSSNECSCEFRELWPSQSDTVKALISLEPTRRPSALDLLNNDLFISQEQGCRNERPSTADVWPKPRDHTHGNDTDDDGGNDTDDDNDGDDSGPPLVQIANQGCRNERPSTVDKIQRLQERVQQQDVEINRMKKELLMKDRMIAHLLMVVVVVEVVVIVVVVVIEVVMLVVEAVVVVVEVIEVVVVIHVVVLVVVVVVVVVVAVALVVRWW</sequence>
<dbReference type="GO" id="GO:0005524">
    <property type="term" value="F:ATP binding"/>
    <property type="evidence" value="ECO:0007669"/>
    <property type="project" value="UniProtKB-UniRule"/>
</dbReference>
<dbReference type="InterPro" id="IPR050339">
    <property type="entry name" value="CC_SR_Kinase"/>
</dbReference>
<evidence type="ECO:0000259" key="22">
    <source>
        <dbReference type="PROSITE" id="PS50011"/>
    </source>
</evidence>
<keyword evidence="23" id="KW-0648">Protein biosynthesis</keyword>
<evidence type="ECO:0000256" key="20">
    <source>
        <dbReference type="SAM" id="MobiDB-lite"/>
    </source>
</evidence>
<comment type="similarity">
    <text evidence="12">Belongs to the protein kinase superfamily. Ser/Thr protein kinase family. GCN2 subfamily.</text>
</comment>
<evidence type="ECO:0000256" key="17">
    <source>
        <dbReference type="ARBA" id="ARBA00048659"/>
    </source>
</evidence>
<evidence type="ECO:0000256" key="16">
    <source>
        <dbReference type="ARBA" id="ARBA00046654"/>
    </source>
</evidence>